<keyword evidence="6" id="KW-0408">Iron</keyword>
<gene>
    <name evidence="9" type="ORF">DICPUDRAFT_21733</name>
</gene>
<dbReference type="GO" id="GO:0051213">
    <property type="term" value="F:dioxygenase activity"/>
    <property type="evidence" value="ECO:0007669"/>
    <property type="project" value="UniProtKB-KW"/>
</dbReference>
<evidence type="ECO:0000256" key="1">
    <source>
        <dbReference type="ARBA" id="ARBA00004123"/>
    </source>
</evidence>
<keyword evidence="5" id="KW-0560">Oxidoreductase</keyword>
<reference evidence="10" key="1">
    <citation type="journal article" date="2011" name="Genome Biol.">
        <title>Comparative genomics of the social amoebae Dictyostelium discoideum and Dictyostelium purpureum.</title>
        <authorList>
            <consortium name="US DOE Joint Genome Institute (JGI-PGF)"/>
            <person name="Sucgang R."/>
            <person name="Kuo A."/>
            <person name="Tian X."/>
            <person name="Salerno W."/>
            <person name="Parikh A."/>
            <person name="Feasley C.L."/>
            <person name="Dalin E."/>
            <person name="Tu H."/>
            <person name="Huang E."/>
            <person name="Barry K."/>
            <person name="Lindquist E."/>
            <person name="Shapiro H."/>
            <person name="Bruce D."/>
            <person name="Schmutz J."/>
            <person name="Salamov A."/>
            <person name="Fey P."/>
            <person name="Gaudet P."/>
            <person name="Anjard C."/>
            <person name="Babu M.M."/>
            <person name="Basu S."/>
            <person name="Bushmanova Y."/>
            <person name="van der Wel H."/>
            <person name="Katoh-Kurasawa M."/>
            <person name="Dinh C."/>
            <person name="Coutinho P.M."/>
            <person name="Saito T."/>
            <person name="Elias M."/>
            <person name="Schaap P."/>
            <person name="Kay R.R."/>
            <person name="Henrissat B."/>
            <person name="Eichinger L."/>
            <person name="Rivero F."/>
            <person name="Putnam N.H."/>
            <person name="West C.M."/>
            <person name="Loomis W.F."/>
            <person name="Chisholm R.L."/>
            <person name="Shaulsky G."/>
            <person name="Strassmann J.E."/>
            <person name="Queller D.C."/>
            <person name="Kuspa A."/>
            <person name="Grigoriev I.V."/>
        </authorList>
    </citation>
    <scope>NUCLEOTIDE SEQUENCE [LARGE SCALE GENOMIC DNA]</scope>
    <source>
        <strain evidence="10">QSDP1</strain>
    </source>
</reference>
<dbReference type="PANTHER" id="PTHR46030">
    <property type="entry name" value="ALPHA-KETOGLUTARATE-DEPENDENT DIOXYGENASE ALKB HOMOLOG 6"/>
    <property type="match status" value="1"/>
</dbReference>
<dbReference type="Proteomes" id="UP000001064">
    <property type="component" value="Unassembled WGS sequence"/>
</dbReference>
<protein>
    <recommendedName>
        <fullName evidence="8">Fe2OG dioxygenase domain-containing protein</fullName>
    </recommendedName>
</protein>
<keyword evidence="7" id="KW-0539">Nucleus</keyword>
<dbReference type="Gene3D" id="2.60.120.590">
    <property type="entry name" value="Alpha-ketoglutarate-dependent dioxygenase AlkB-like"/>
    <property type="match status" value="1"/>
</dbReference>
<evidence type="ECO:0000256" key="7">
    <source>
        <dbReference type="ARBA" id="ARBA00023242"/>
    </source>
</evidence>
<keyword evidence="3" id="KW-0479">Metal-binding</keyword>
<evidence type="ECO:0000256" key="6">
    <source>
        <dbReference type="ARBA" id="ARBA00023004"/>
    </source>
</evidence>
<evidence type="ECO:0000313" key="10">
    <source>
        <dbReference type="Proteomes" id="UP000001064"/>
    </source>
</evidence>
<accession>F1A2V0</accession>
<dbReference type="OMA" id="KSPKTKW"/>
<sequence>SIFYIDDFISVDEEKELLKNIYSDDNKDKWTQLKRRRLQNWGGQPVSSGMIEEPLPSWLTNICDKIYEHSIFPVKANHVLLNEYNVNEGIFPHTDGPLFYPCVCILSLNSTCLMDFYKEIKKEAIQKIFLKPRSLLIFTQDAYKTYFHGIKESFSDLITENVINKNDTDLRVGTEIERDIRLSLTIRIVPNT</sequence>
<evidence type="ECO:0000256" key="5">
    <source>
        <dbReference type="ARBA" id="ARBA00023002"/>
    </source>
</evidence>
<evidence type="ECO:0000256" key="2">
    <source>
        <dbReference type="ARBA" id="ARBA00007879"/>
    </source>
</evidence>
<dbReference type="Pfam" id="PF13532">
    <property type="entry name" value="2OG-FeII_Oxy_2"/>
    <property type="match status" value="1"/>
</dbReference>
<dbReference type="InterPro" id="IPR037151">
    <property type="entry name" value="AlkB-like_sf"/>
</dbReference>
<evidence type="ECO:0000256" key="3">
    <source>
        <dbReference type="ARBA" id="ARBA00022723"/>
    </source>
</evidence>
<dbReference type="eggNOG" id="KOG3200">
    <property type="taxonomic scope" value="Eukaryota"/>
</dbReference>
<organism evidence="9 10">
    <name type="scientific">Dictyostelium purpureum</name>
    <name type="common">Slime mold</name>
    <dbReference type="NCBI Taxonomy" id="5786"/>
    <lineage>
        <taxon>Eukaryota</taxon>
        <taxon>Amoebozoa</taxon>
        <taxon>Evosea</taxon>
        <taxon>Eumycetozoa</taxon>
        <taxon>Dictyostelia</taxon>
        <taxon>Dictyosteliales</taxon>
        <taxon>Dictyosteliaceae</taxon>
        <taxon>Dictyostelium</taxon>
    </lineage>
</organism>
<dbReference type="GO" id="GO:0005634">
    <property type="term" value="C:nucleus"/>
    <property type="evidence" value="ECO:0000318"/>
    <property type="project" value="GO_Central"/>
</dbReference>
<dbReference type="PROSITE" id="PS51471">
    <property type="entry name" value="FE2OG_OXY"/>
    <property type="match status" value="1"/>
</dbReference>
<dbReference type="InterPro" id="IPR032862">
    <property type="entry name" value="ALKBH6"/>
</dbReference>
<dbReference type="PANTHER" id="PTHR46030:SF1">
    <property type="entry name" value="ALPHA-KETOGLUTARATE-DEPENDENT DIOXYGENASE ALKB HOMOLOG 6"/>
    <property type="match status" value="1"/>
</dbReference>
<keyword evidence="4" id="KW-0223">Dioxygenase</keyword>
<evidence type="ECO:0000259" key="8">
    <source>
        <dbReference type="PROSITE" id="PS51471"/>
    </source>
</evidence>
<dbReference type="VEuPathDB" id="AmoebaDB:DICPUDRAFT_21733"/>
<dbReference type="RefSeq" id="XP_003293990.1">
    <property type="nucleotide sequence ID" value="XM_003293942.1"/>
</dbReference>
<evidence type="ECO:0000256" key="4">
    <source>
        <dbReference type="ARBA" id="ARBA00022964"/>
    </source>
</evidence>
<feature type="domain" description="Fe2OG dioxygenase" evidence="8">
    <location>
        <begin position="75"/>
        <end position="190"/>
    </location>
</feature>
<feature type="non-terminal residue" evidence="9">
    <location>
        <position position="1"/>
    </location>
</feature>
<name>F1A2V0_DICPU</name>
<dbReference type="KEGG" id="dpp:DICPUDRAFT_21733"/>
<dbReference type="EMBL" id="GL871426">
    <property type="protein sequence ID" value="EGC29481.1"/>
    <property type="molecule type" value="Genomic_DNA"/>
</dbReference>
<dbReference type="InterPro" id="IPR005123">
    <property type="entry name" value="Oxoglu/Fe-dep_dioxygenase_dom"/>
</dbReference>
<dbReference type="AlphaFoldDB" id="F1A2V0"/>
<dbReference type="GeneID" id="10505313"/>
<proteinExistence type="inferred from homology"/>
<keyword evidence="10" id="KW-1185">Reference proteome</keyword>
<dbReference type="InParanoid" id="F1A2V0"/>
<dbReference type="GO" id="GO:0046872">
    <property type="term" value="F:metal ion binding"/>
    <property type="evidence" value="ECO:0007669"/>
    <property type="project" value="UniProtKB-KW"/>
</dbReference>
<feature type="non-terminal residue" evidence="9">
    <location>
        <position position="192"/>
    </location>
</feature>
<dbReference type="InterPro" id="IPR027450">
    <property type="entry name" value="AlkB-like"/>
</dbReference>
<evidence type="ECO:0000313" key="9">
    <source>
        <dbReference type="EMBL" id="EGC29481.1"/>
    </source>
</evidence>
<comment type="similarity">
    <text evidence="2">Belongs to the alkB family.</text>
</comment>
<dbReference type="OrthoDB" id="412814at2759"/>
<dbReference type="SUPFAM" id="SSF51197">
    <property type="entry name" value="Clavaminate synthase-like"/>
    <property type="match status" value="1"/>
</dbReference>
<comment type="subcellular location">
    <subcellularLocation>
        <location evidence="1">Nucleus</location>
    </subcellularLocation>
</comment>